<organism evidence="8 9">
    <name type="scientific">Acrobeloides nanus</name>
    <dbReference type="NCBI Taxonomy" id="290746"/>
    <lineage>
        <taxon>Eukaryota</taxon>
        <taxon>Metazoa</taxon>
        <taxon>Ecdysozoa</taxon>
        <taxon>Nematoda</taxon>
        <taxon>Chromadorea</taxon>
        <taxon>Rhabditida</taxon>
        <taxon>Tylenchina</taxon>
        <taxon>Cephalobomorpha</taxon>
        <taxon>Cephaloboidea</taxon>
        <taxon>Cephalobidae</taxon>
        <taxon>Acrobeloides</taxon>
    </lineage>
</organism>
<comment type="subcellular location">
    <subcellularLocation>
        <location evidence="1">Mitochondrion inner membrane</location>
    </subcellularLocation>
</comment>
<evidence type="ECO:0000256" key="4">
    <source>
        <dbReference type="ARBA" id="ARBA00023128"/>
    </source>
</evidence>
<dbReference type="Gene3D" id="4.10.95.10">
    <property type="entry name" value="Cytochrome c oxidase, subunit VIa"/>
    <property type="match status" value="1"/>
</dbReference>
<sequence>MSGPGSPTQPHGGVPEFRKHSLQSIISSVNSASLFKKVSIFAILPIAITFYLGYQDEKHFHEKMPEYKEHHVEYPFMNIRRRQFPWGDGNHTRFQGPNQYTPGVGWEDDEDVGYSIDTSFEKKFPMDTRVPHGHS</sequence>
<keyword evidence="5 7" id="KW-0472">Membrane</keyword>
<dbReference type="PANTHER" id="PTHR11504:SF0">
    <property type="entry name" value="CYTOCHROME C OXIDASE SUBUNIT"/>
    <property type="match status" value="1"/>
</dbReference>
<evidence type="ECO:0000256" key="1">
    <source>
        <dbReference type="ARBA" id="ARBA00004273"/>
    </source>
</evidence>
<evidence type="ECO:0000256" key="3">
    <source>
        <dbReference type="ARBA" id="ARBA00022946"/>
    </source>
</evidence>
<dbReference type="SUPFAM" id="SSF81411">
    <property type="entry name" value="Mitochondrial cytochrome c oxidase subunit VIa"/>
    <property type="match status" value="1"/>
</dbReference>
<dbReference type="InterPro" id="IPR001349">
    <property type="entry name" value="Cyt_c_oxidase_su6a"/>
</dbReference>
<keyword evidence="2" id="KW-0999">Mitochondrion inner membrane</keyword>
<evidence type="ECO:0000256" key="7">
    <source>
        <dbReference type="SAM" id="Phobius"/>
    </source>
</evidence>
<keyword evidence="4" id="KW-0496">Mitochondrion</keyword>
<comment type="similarity">
    <text evidence="6">Belongs to the cytochrome c oxidase subunit 6A family.</text>
</comment>
<dbReference type="Pfam" id="PF02046">
    <property type="entry name" value="COX6A"/>
    <property type="match status" value="1"/>
</dbReference>
<evidence type="ECO:0000313" key="8">
    <source>
        <dbReference type="Proteomes" id="UP000887540"/>
    </source>
</evidence>
<dbReference type="Proteomes" id="UP000887540">
    <property type="component" value="Unplaced"/>
</dbReference>
<keyword evidence="8" id="KW-1185">Reference proteome</keyword>
<dbReference type="InterPro" id="IPR036418">
    <property type="entry name" value="Cyt_c_oxidase_su6a_sf"/>
</dbReference>
<accession>A0A914DBX0</accession>
<dbReference type="GO" id="GO:0006123">
    <property type="term" value="P:mitochondrial electron transport, cytochrome c to oxygen"/>
    <property type="evidence" value="ECO:0007669"/>
    <property type="project" value="TreeGrafter"/>
</dbReference>
<evidence type="ECO:0000256" key="5">
    <source>
        <dbReference type="ARBA" id="ARBA00023136"/>
    </source>
</evidence>
<keyword evidence="7" id="KW-0812">Transmembrane</keyword>
<name>A0A914DBX0_9BILA</name>
<reference evidence="9" key="1">
    <citation type="submission" date="2022-11" db="UniProtKB">
        <authorList>
            <consortium name="WormBaseParasite"/>
        </authorList>
    </citation>
    <scope>IDENTIFICATION</scope>
</reference>
<protein>
    <submittedName>
        <fullName evidence="9">Uncharacterized protein</fullName>
    </submittedName>
</protein>
<dbReference type="WBParaSite" id="ACRNAN_scaffold2293.g19831.t1">
    <property type="protein sequence ID" value="ACRNAN_scaffold2293.g19831.t1"/>
    <property type="gene ID" value="ACRNAN_scaffold2293.g19831"/>
</dbReference>
<evidence type="ECO:0000256" key="2">
    <source>
        <dbReference type="ARBA" id="ARBA00022792"/>
    </source>
</evidence>
<evidence type="ECO:0000256" key="6">
    <source>
        <dbReference type="RuleBase" id="RU004396"/>
    </source>
</evidence>
<dbReference type="PANTHER" id="PTHR11504">
    <property type="entry name" value="CYTOCHROME C OXIDASE POLYPEPTIDE VIA"/>
    <property type="match status" value="1"/>
</dbReference>
<dbReference type="GO" id="GO:0030234">
    <property type="term" value="F:enzyme regulator activity"/>
    <property type="evidence" value="ECO:0007669"/>
    <property type="project" value="TreeGrafter"/>
</dbReference>
<keyword evidence="3" id="KW-0809">Transit peptide</keyword>
<proteinExistence type="inferred from homology"/>
<dbReference type="AlphaFoldDB" id="A0A914DBX0"/>
<evidence type="ECO:0000313" key="9">
    <source>
        <dbReference type="WBParaSite" id="ACRNAN_scaffold2293.g19831.t1"/>
    </source>
</evidence>
<feature type="transmembrane region" description="Helical" evidence="7">
    <location>
        <begin position="34"/>
        <end position="54"/>
    </location>
</feature>
<dbReference type="GO" id="GO:0005743">
    <property type="term" value="C:mitochondrial inner membrane"/>
    <property type="evidence" value="ECO:0007669"/>
    <property type="project" value="UniProtKB-SubCell"/>
</dbReference>
<keyword evidence="7" id="KW-1133">Transmembrane helix</keyword>